<dbReference type="InterPro" id="IPR033479">
    <property type="entry name" value="dCache_1"/>
</dbReference>
<evidence type="ECO:0000256" key="2">
    <source>
        <dbReference type="ARBA" id="ARBA00022475"/>
    </source>
</evidence>
<keyword evidence="5 11" id="KW-1133">Transmembrane helix</keyword>
<dbReference type="Gene3D" id="6.10.340.10">
    <property type="match status" value="1"/>
</dbReference>
<proteinExistence type="inferred from homology"/>
<sequence>MKKLKQKINTKSLKQKIIIPVVLLASVGILILSTIMYLQAKKIIVNDVEQIAQNKVEKMVTIADDKLHEWKMEVSLLSSIESVKKLNYEEVKKFVSKNQEKFNEFQGIIVSDKSGKYFGTNGATGDIGEREYFDEVMNGNTVVSNPVISKSTGKPIIVVAAPIKSEGGEIIGLIGATVNLSIITDVINAEKLGDTGYAYMINSDGLVMAHPNSEFILKNNVLQNKSETFVAMSQKMVNGESGIDNYEIEGSEKIAAYVPLESTEWSIAMTTAYSEVTKDVVKIKRSIEIIGALTVILIAGLIYFLINRAIKPIIKMTKITEEVAAGNLKVKVDVNSKDEIGMLAENFNNMTENMRLLLSEVNGMGMTVASTSQEMMVSTEEVSKVSEQIANTVSDLAKGATEQAQSAQQGSDMVNQLVEGVNNITKNANNSEQLTVRAMEKIDEGIKTIESQKEKMIGTKQAAENVSNEIDVLSQKSQQISHIIELISGVADQTNLLALNAAIEAARAGEHGKGFAVVAEEVRKLAEESSRSTQEISELINEIQTGVERAVKEVNKAENMVGEQEKAVKQTIDSFENILGAVTDVTNNIKEVANASEALSENSSLVGKNIDDIASITEESAAGTEEVAASAEEQTSAMEQIVSASEQLTELSDKLQNSIQKFKI</sequence>
<keyword evidence="10" id="KW-0175">Coiled coil</keyword>
<feature type="transmembrane region" description="Helical" evidence="11">
    <location>
        <begin position="21"/>
        <end position="40"/>
    </location>
</feature>
<evidence type="ECO:0000256" key="6">
    <source>
        <dbReference type="ARBA" id="ARBA00023136"/>
    </source>
</evidence>
<accession>A0ABT4CVR5</accession>
<dbReference type="InterPro" id="IPR003660">
    <property type="entry name" value="HAMP_dom"/>
</dbReference>
<keyword evidence="7 9" id="KW-0807">Transducer</keyword>
<dbReference type="EMBL" id="JAPQER010000001">
    <property type="protein sequence ID" value="MCY6483094.1"/>
    <property type="molecule type" value="Genomic_DNA"/>
</dbReference>
<protein>
    <submittedName>
        <fullName evidence="14">Methyl-accepting chemotaxis protein</fullName>
    </submittedName>
</protein>
<dbReference type="Gene3D" id="1.10.287.950">
    <property type="entry name" value="Methyl-accepting chemotaxis protein"/>
    <property type="match status" value="1"/>
</dbReference>
<dbReference type="CDD" id="cd12914">
    <property type="entry name" value="PDC1_DGC_like"/>
    <property type="match status" value="1"/>
</dbReference>
<dbReference type="InterPro" id="IPR004090">
    <property type="entry name" value="Chemotax_Me-accpt_rcpt"/>
</dbReference>
<dbReference type="PRINTS" id="PR00260">
    <property type="entry name" value="CHEMTRNSDUCR"/>
</dbReference>
<dbReference type="CDD" id="cd06225">
    <property type="entry name" value="HAMP"/>
    <property type="match status" value="1"/>
</dbReference>
<dbReference type="PANTHER" id="PTHR32089:SF112">
    <property type="entry name" value="LYSOZYME-LIKE PROTEIN-RELATED"/>
    <property type="match status" value="1"/>
</dbReference>
<evidence type="ECO:0000256" key="11">
    <source>
        <dbReference type="SAM" id="Phobius"/>
    </source>
</evidence>
<reference evidence="14" key="1">
    <citation type="submission" date="2022-12" db="EMBL/GenBank/DDBJ databases">
        <authorList>
            <person name="Wang J."/>
        </authorList>
    </citation>
    <scope>NUCLEOTIDE SEQUENCE</scope>
    <source>
        <strain evidence="14">HY-45-18</strain>
    </source>
</reference>
<comment type="subcellular location">
    <subcellularLocation>
        <location evidence="1">Cell membrane</location>
        <topology evidence="1">Multi-pass membrane protein</topology>
    </subcellularLocation>
</comment>
<dbReference type="InterPro" id="IPR004089">
    <property type="entry name" value="MCPsignal_dom"/>
</dbReference>
<dbReference type="PROSITE" id="PS50111">
    <property type="entry name" value="CHEMOTAXIS_TRANSDUC_2"/>
    <property type="match status" value="1"/>
</dbReference>
<dbReference type="SMART" id="SM00304">
    <property type="entry name" value="HAMP"/>
    <property type="match status" value="1"/>
</dbReference>
<dbReference type="SUPFAM" id="SSF58104">
    <property type="entry name" value="Methyl-accepting chemotaxis protein (MCP) signaling domain"/>
    <property type="match status" value="1"/>
</dbReference>
<organism evidence="14 15">
    <name type="scientific">Clostridium aestuarii</name>
    <dbReference type="NCBI Taxonomy" id="338193"/>
    <lineage>
        <taxon>Bacteria</taxon>
        <taxon>Bacillati</taxon>
        <taxon>Bacillota</taxon>
        <taxon>Clostridia</taxon>
        <taxon>Eubacteriales</taxon>
        <taxon>Clostridiaceae</taxon>
        <taxon>Clostridium</taxon>
    </lineage>
</organism>
<evidence type="ECO:0000256" key="8">
    <source>
        <dbReference type="ARBA" id="ARBA00029447"/>
    </source>
</evidence>
<feature type="domain" description="Methyl-accepting transducer" evidence="12">
    <location>
        <begin position="378"/>
        <end position="635"/>
    </location>
</feature>
<evidence type="ECO:0000256" key="1">
    <source>
        <dbReference type="ARBA" id="ARBA00004651"/>
    </source>
</evidence>
<dbReference type="Proteomes" id="UP001078443">
    <property type="component" value="Unassembled WGS sequence"/>
</dbReference>
<dbReference type="PROSITE" id="PS50885">
    <property type="entry name" value="HAMP"/>
    <property type="match status" value="1"/>
</dbReference>
<evidence type="ECO:0000256" key="9">
    <source>
        <dbReference type="PROSITE-ProRule" id="PRU00284"/>
    </source>
</evidence>
<evidence type="ECO:0000256" key="10">
    <source>
        <dbReference type="SAM" id="Coils"/>
    </source>
</evidence>
<keyword evidence="4 11" id="KW-0812">Transmembrane</keyword>
<dbReference type="InterPro" id="IPR029151">
    <property type="entry name" value="Sensor-like_sf"/>
</dbReference>
<dbReference type="Pfam" id="PF02743">
    <property type="entry name" value="dCache_1"/>
    <property type="match status" value="1"/>
</dbReference>
<gene>
    <name evidence="14" type="ORF">OW763_01835</name>
</gene>
<comment type="similarity">
    <text evidence="8">Belongs to the methyl-accepting chemotaxis (MCP) protein family.</text>
</comment>
<name>A0ABT4CVR5_9CLOT</name>
<dbReference type="Pfam" id="PF00015">
    <property type="entry name" value="MCPsignal"/>
    <property type="match status" value="1"/>
</dbReference>
<comment type="caution">
    <text evidence="14">The sequence shown here is derived from an EMBL/GenBank/DDBJ whole genome shotgun (WGS) entry which is preliminary data.</text>
</comment>
<feature type="transmembrane region" description="Helical" evidence="11">
    <location>
        <begin position="289"/>
        <end position="306"/>
    </location>
</feature>
<dbReference type="Gene3D" id="3.30.450.20">
    <property type="entry name" value="PAS domain"/>
    <property type="match status" value="1"/>
</dbReference>
<evidence type="ECO:0000259" key="13">
    <source>
        <dbReference type="PROSITE" id="PS50885"/>
    </source>
</evidence>
<keyword evidence="2" id="KW-1003">Cell membrane</keyword>
<evidence type="ECO:0000313" key="15">
    <source>
        <dbReference type="Proteomes" id="UP001078443"/>
    </source>
</evidence>
<dbReference type="PANTHER" id="PTHR32089">
    <property type="entry name" value="METHYL-ACCEPTING CHEMOTAXIS PROTEIN MCPB"/>
    <property type="match status" value="1"/>
</dbReference>
<dbReference type="CDD" id="cd11386">
    <property type="entry name" value="MCP_signal"/>
    <property type="match status" value="1"/>
</dbReference>
<feature type="coiled-coil region" evidence="10">
    <location>
        <begin position="522"/>
        <end position="567"/>
    </location>
</feature>
<evidence type="ECO:0000256" key="7">
    <source>
        <dbReference type="ARBA" id="ARBA00023224"/>
    </source>
</evidence>
<evidence type="ECO:0000259" key="12">
    <source>
        <dbReference type="PROSITE" id="PS50111"/>
    </source>
</evidence>
<keyword evidence="6 11" id="KW-0472">Membrane</keyword>
<evidence type="ECO:0000256" key="5">
    <source>
        <dbReference type="ARBA" id="ARBA00022989"/>
    </source>
</evidence>
<dbReference type="Pfam" id="PF00672">
    <property type="entry name" value="HAMP"/>
    <property type="match status" value="1"/>
</dbReference>
<dbReference type="CDD" id="cd12912">
    <property type="entry name" value="PDC2_MCP_like"/>
    <property type="match status" value="1"/>
</dbReference>
<dbReference type="RefSeq" id="WP_268039356.1">
    <property type="nucleotide sequence ID" value="NZ_JAPQER010000001.1"/>
</dbReference>
<dbReference type="SUPFAM" id="SSF103190">
    <property type="entry name" value="Sensory domain-like"/>
    <property type="match status" value="1"/>
</dbReference>
<feature type="domain" description="HAMP" evidence="13">
    <location>
        <begin position="307"/>
        <end position="359"/>
    </location>
</feature>
<evidence type="ECO:0000313" key="14">
    <source>
        <dbReference type="EMBL" id="MCY6483094.1"/>
    </source>
</evidence>
<evidence type="ECO:0000256" key="3">
    <source>
        <dbReference type="ARBA" id="ARBA00022500"/>
    </source>
</evidence>
<evidence type="ECO:0000256" key="4">
    <source>
        <dbReference type="ARBA" id="ARBA00022692"/>
    </source>
</evidence>
<keyword evidence="3" id="KW-0145">Chemotaxis</keyword>
<keyword evidence="15" id="KW-1185">Reference proteome</keyword>
<dbReference type="SMART" id="SM00283">
    <property type="entry name" value="MA"/>
    <property type="match status" value="1"/>
</dbReference>